<comment type="caution">
    <text evidence="1">The sequence shown here is derived from an EMBL/GenBank/DDBJ whole genome shotgun (WGS) entry which is preliminary data.</text>
</comment>
<dbReference type="EMBL" id="JABJWZ010000431">
    <property type="protein sequence ID" value="MBB1256704.1"/>
    <property type="molecule type" value="Genomic_DNA"/>
</dbReference>
<accession>A0A7W3ZQ67</accession>
<evidence type="ECO:0000313" key="3">
    <source>
        <dbReference type="Proteomes" id="UP000517765"/>
    </source>
</evidence>
<gene>
    <name evidence="1" type="ORF">H3146_25650</name>
    <name evidence="2" type="ORF">H3147_09265</name>
</gene>
<sequence length="45" mass="4840">MSDDTPRDWRDNLTWDVFCVGAGLTFTLSATDAVLKAVCAAYTAA</sequence>
<evidence type="ECO:0000313" key="2">
    <source>
        <dbReference type="EMBL" id="MBB1259023.1"/>
    </source>
</evidence>
<reference evidence="3 4" key="1">
    <citation type="submission" date="2020-05" db="EMBL/GenBank/DDBJ databases">
        <title>Classification of alakaliphilic streptomycetes isolated from an alkaline soil next to Lonar Crater, India and a proposal for the recognition of Streptomyces alkaliterrae sp. nov.</title>
        <authorList>
            <person name="Golinska P."/>
        </authorList>
    </citation>
    <scope>NUCLEOTIDE SEQUENCE [LARGE SCALE GENOMIC DNA]</scope>
    <source>
        <strain evidence="4">OF3</strain>
        <strain evidence="3">OF8</strain>
    </source>
</reference>
<evidence type="ECO:0000313" key="4">
    <source>
        <dbReference type="Proteomes" id="UP000525686"/>
    </source>
</evidence>
<proteinExistence type="predicted"/>
<dbReference type="Proteomes" id="UP000517765">
    <property type="component" value="Unassembled WGS sequence"/>
</dbReference>
<reference evidence="1" key="2">
    <citation type="journal article" name="Syst. Appl. Microbiol.">
        <title>Streptomyces alkaliterrae sp. nov., isolated from an alkaline soil, and emended descriptions of Streptomyces alkaliphilus, Streptomyces calidiresistens and Streptomyces durbertensis.</title>
        <authorList>
            <person name="Swiecimska M."/>
            <person name="Golinska P."/>
            <person name="Nouioui I."/>
            <person name="Wypij M."/>
            <person name="Rai M."/>
            <person name="Sangal V."/>
            <person name="Goodfellow M."/>
        </authorList>
    </citation>
    <scope>NUCLEOTIDE SEQUENCE</scope>
    <source>
        <strain evidence="1">OF3</strain>
        <strain evidence="2">OF8</strain>
    </source>
</reference>
<protein>
    <submittedName>
        <fullName evidence="1">Uncharacterized protein</fullName>
    </submittedName>
</protein>
<dbReference type="RefSeq" id="WP_153507633.1">
    <property type="nucleotide sequence ID" value="NZ_JABJWZ010000431.1"/>
</dbReference>
<dbReference type="Proteomes" id="UP000525686">
    <property type="component" value="Unassembled WGS sequence"/>
</dbReference>
<dbReference type="AlphaFoldDB" id="A0A7W3ZQ67"/>
<name>A0A7W3ZQ67_9ACTN</name>
<organism evidence="1 4">
    <name type="scientific">Streptomyces alkaliterrae</name>
    <dbReference type="NCBI Taxonomy" id="2213162"/>
    <lineage>
        <taxon>Bacteria</taxon>
        <taxon>Bacillati</taxon>
        <taxon>Actinomycetota</taxon>
        <taxon>Actinomycetes</taxon>
        <taxon>Kitasatosporales</taxon>
        <taxon>Streptomycetaceae</taxon>
        <taxon>Streptomyces</taxon>
    </lineage>
</organism>
<dbReference type="EMBL" id="JABJXA010000039">
    <property type="protein sequence ID" value="MBB1259023.1"/>
    <property type="molecule type" value="Genomic_DNA"/>
</dbReference>
<evidence type="ECO:0000313" key="1">
    <source>
        <dbReference type="EMBL" id="MBB1256704.1"/>
    </source>
</evidence>